<feature type="transmembrane region" description="Helical" evidence="1">
    <location>
        <begin position="40"/>
        <end position="58"/>
    </location>
</feature>
<reference evidence="2 3" key="1">
    <citation type="submission" date="2024-02" db="EMBL/GenBank/DDBJ databases">
        <title>Seven novel Bacillus-like species.</title>
        <authorList>
            <person name="Liu G."/>
        </authorList>
    </citation>
    <scope>NUCLEOTIDE SEQUENCE [LARGE SCALE GENOMIC DNA]</scope>
    <source>
        <strain evidence="2 3">FJAT-52054</strain>
    </source>
</reference>
<protein>
    <submittedName>
        <fullName evidence="2">Uncharacterized protein</fullName>
    </submittedName>
</protein>
<proteinExistence type="predicted"/>
<evidence type="ECO:0000313" key="2">
    <source>
        <dbReference type="EMBL" id="WXB98207.1"/>
    </source>
</evidence>
<keyword evidence="1" id="KW-1133">Transmembrane helix</keyword>
<dbReference type="EMBL" id="CP147407">
    <property type="protein sequence ID" value="WXB98207.1"/>
    <property type="molecule type" value="Genomic_DNA"/>
</dbReference>
<name>A0ABZ2NL41_9BACI</name>
<keyword evidence="1" id="KW-0472">Membrane</keyword>
<evidence type="ECO:0000313" key="3">
    <source>
        <dbReference type="Proteomes" id="UP001377337"/>
    </source>
</evidence>
<dbReference type="RefSeq" id="WP_051860733.1">
    <property type="nucleotide sequence ID" value="NZ_CP147407.1"/>
</dbReference>
<evidence type="ECO:0000256" key="1">
    <source>
        <dbReference type="SAM" id="Phobius"/>
    </source>
</evidence>
<feature type="transmembrane region" description="Helical" evidence="1">
    <location>
        <begin position="6"/>
        <end position="28"/>
    </location>
</feature>
<dbReference type="Proteomes" id="UP001377337">
    <property type="component" value="Chromosome"/>
</dbReference>
<gene>
    <name evidence="2" type="ORF">WCV65_06940</name>
</gene>
<accession>A0ABZ2NL41</accession>
<keyword evidence="1" id="KW-0812">Transmembrane</keyword>
<keyword evidence="3" id="KW-1185">Reference proteome</keyword>
<organism evidence="2 3">
    <name type="scientific">Metabacillus sediminis</name>
    <dbReference type="NCBI Taxonomy" id="3117746"/>
    <lineage>
        <taxon>Bacteria</taxon>
        <taxon>Bacillati</taxon>
        <taxon>Bacillota</taxon>
        <taxon>Bacilli</taxon>
        <taxon>Bacillales</taxon>
        <taxon>Bacillaceae</taxon>
        <taxon>Metabacillus</taxon>
    </lineage>
</organism>
<sequence length="61" mass="6980">MESLTVLRNIFFTFFQNGIWAVGFFYLLNLTFPSKRVLDVSKIVLAVALVVYLLYAFAVSI</sequence>